<dbReference type="AlphaFoldDB" id="A0A060ZG30"/>
<feature type="transmembrane region" description="Helical" evidence="6">
    <location>
        <begin position="34"/>
        <end position="51"/>
    </location>
</feature>
<dbReference type="EMBL" id="JAGGLR010000022">
    <property type="protein sequence ID" value="MBP2065996.1"/>
    <property type="molecule type" value="Genomic_DNA"/>
</dbReference>
<accession>A0A060ZG30</accession>
<evidence type="ECO:0000313" key="9">
    <source>
        <dbReference type="Proteomes" id="UP000756710"/>
    </source>
</evidence>
<keyword evidence="4 6" id="KW-1133">Transmembrane helix</keyword>
<reference evidence="8 9" key="2">
    <citation type="submission" date="2021-03" db="EMBL/GenBank/DDBJ databases">
        <title>Genomic Encyclopedia of Type Strains, Phase IV (KMG-IV): sequencing the most valuable type-strain genomes for metagenomic binning, comparative biology and taxonomic classification.</title>
        <authorList>
            <person name="Goeker M."/>
        </authorList>
    </citation>
    <scope>NUCLEOTIDE SEQUENCE [LARGE SCALE GENOMIC DNA]</scope>
    <source>
        <strain evidence="8 9">DSM 41954</strain>
    </source>
</reference>
<evidence type="ECO:0000256" key="6">
    <source>
        <dbReference type="SAM" id="Phobius"/>
    </source>
</evidence>
<keyword evidence="3 6" id="KW-0812">Transmembrane</keyword>
<sequence>MSTSDGWLAAALVPLLALVPVLWRIAYGSPKDRLIGQNLTSLLAGLVLLLAARGFHRTSYNDVALVVSVLGPTGTLIYARFLDVLPDSRLVRWTALAGVPATVLPLCVATGPGRAMVKLLLIGALLIAGSVVTSGRGGKGGVTA</sequence>
<dbReference type="Proteomes" id="UP000756710">
    <property type="component" value="Unassembled WGS sequence"/>
</dbReference>
<comment type="subcellular location">
    <subcellularLocation>
        <location evidence="1">Cell membrane</location>
        <topology evidence="1">Multi-pass membrane protein</topology>
    </subcellularLocation>
</comment>
<dbReference type="InterPro" id="IPR007208">
    <property type="entry name" value="MrpF/PhaF-like"/>
</dbReference>
<organism evidence="7">
    <name type="scientific">Streptomyces iranensis</name>
    <dbReference type="NCBI Taxonomy" id="576784"/>
    <lineage>
        <taxon>Bacteria</taxon>
        <taxon>Bacillati</taxon>
        <taxon>Actinomycetota</taxon>
        <taxon>Actinomycetes</taxon>
        <taxon>Kitasatosporales</taxon>
        <taxon>Streptomycetaceae</taxon>
        <taxon>Streptomyces</taxon>
        <taxon>Streptomyces violaceusniger group</taxon>
    </lineage>
</organism>
<evidence type="ECO:0000256" key="4">
    <source>
        <dbReference type="ARBA" id="ARBA00022989"/>
    </source>
</evidence>
<feature type="transmembrane region" description="Helical" evidence="6">
    <location>
        <begin position="63"/>
        <end position="81"/>
    </location>
</feature>
<dbReference type="Pfam" id="PF04066">
    <property type="entry name" value="MrpF_PhaF"/>
    <property type="match status" value="1"/>
</dbReference>
<keyword evidence="2" id="KW-1003">Cell membrane</keyword>
<reference evidence="7" key="1">
    <citation type="submission" date="2014-05" db="EMBL/GenBank/DDBJ databases">
        <authorList>
            <person name="Horn Fabian"/>
        </authorList>
    </citation>
    <scope>NUCLEOTIDE SEQUENCE</scope>
</reference>
<keyword evidence="9" id="KW-1185">Reference proteome</keyword>
<feature type="transmembrane region" description="Helical" evidence="6">
    <location>
        <begin position="93"/>
        <end position="112"/>
    </location>
</feature>
<dbReference type="RefSeq" id="WP_044568424.1">
    <property type="nucleotide sequence ID" value="NZ_BAABDR010000054.1"/>
</dbReference>
<evidence type="ECO:0000313" key="7">
    <source>
        <dbReference type="EMBL" id="CDR04975.1"/>
    </source>
</evidence>
<name>A0A060ZG30_9ACTN</name>
<evidence type="ECO:0000313" key="8">
    <source>
        <dbReference type="EMBL" id="MBP2065996.1"/>
    </source>
</evidence>
<dbReference type="GO" id="GO:0015075">
    <property type="term" value="F:monoatomic ion transmembrane transporter activity"/>
    <property type="evidence" value="ECO:0007669"/>
    <property type="project" value="InterPro"/>
</dbReference>
<evidence type="ECO:0000256" key="5">
    <source>
        <dbReference type="ARBA" id="ARBA00023136"/>
    </source>
</evidence>
<keyword evidence="5 6" id="KW-0472">Membrane</keyword>
<dbReference type="EMBL" id="LK022848">
    <property type="protein sequence ID" value="CDR04975.1"/>
    <property type="molecule type" value="Genomic_DNA"/>
</dbReference>
<dbReference type="HOGENOM" id="CLU_120985_0_0_11"/>
<evidence type="ECO:0000256" key="3">
    <source>
        <dbReference type="ARBA" id="ARBA00022692"/>
    </source>
</evidence>
<evidence type="ECO:0000256" key="2">
    <source>
        <dbReference type="ARBA" id="ARBA00022475"/>
    </source>
</evidence>
<protein>
    <submittedName>
        <fullName evidence="7">Multiple resistance and pH regulation protein F</fullName>
    </submittedName>
    <submittedName>
        <fullName evidence="8">Multisubunit Na+/H+ antiporter MnhF subunit</fullName>
    </submittedName>
</protein>
<gene>
    <name evidence="8" type="ORF">J2Z30_007044</name>
    <name evidence="7" type="ORF">SIRAN1956</name>
</gene>
<feature type="transmembrane region" description="Helical" evidence="6">
    <location>
        <begin position="119"/>
        <end position="138"/>
    </location>
</feature>
<proteinExistence type="predicted"/>
<evidence type="ECO:0000256" key="1">
    <source>
        <dbReference type="ARBA" id="ARBA00004651"/>
    </source>
</evidence>
<dbReference type="GO" id="GO:0005886">
    <property type="term" value="C:plasma membrane"/>
    <property type="evidence" value="ECO:0007669"/>
    <property type="project" value="UniProtKB-SubCell"/>
</dbReference>